<dbReference type="EMBL" id="BAAAHP010000017">
    <property type="protein sequence ID" value="GAA0923327.1"/>
    <property type="molecule type" value="Genomic_DNA"/>
</dbReference>
<dbReference type="Pfam" id="PF04978">
    <property type="entry name" value="MST"/>
    <property type="match status" value="1"/>
</dbReference>
<protein>
    <submittedName>
        <fullName evidence="1">DinB family protein</fullName>
    </submittedName>
</protein>
<reference evidence="2" key="1">
    <citation type="journal article" date="2019" name="Int. J. Syst. Evol. Microbiol.">
        <title>The Global Catalogue of Microorganisms (GCM) 10K type strain sequencing project: providing services to taxonomists for standard genome sequencing and annotation.</title>
        <authorList>
            <consortium name="The Broad Institute Genomics Platform"/>
            <consortium name="The Broad Institute Genome Sequencing Center for Infectious Disease"/>
            <person name="Wu L."/>
            <person name="Ma J."/>
        </authorList>
    </citation>
    <scope>NUCLEOTIDE SEQUENCE [LARGE SCALE GENOMIC DNA]</scope>
    <source>
        <strain evidence="2">JCM 11117</strain>
    </source>
</reference>
<comment type="caution">
    <text evidence="1">The sequence shown here is derived from an EMBL/GenBank/DDBJ whole genome shotgun (WGS) entry which is preliminary data.</text>
</comment>
<sequence>MATGPLVVSTSITRDRRPPMADERTTALSFLRWHRATLLLKCSGLDVQQLTCRPVSTSALSLIGLVRHATESERFWFRVVMAGDEAPPLYSASGGDDQTFDVAGSDEGAIVRAFDAWRGEVQFSDRLVEAAPTLDITGNEPGEGPVSLRWVLAHLLEEYARHNGHADLIREQIDGAVGI</sequence>
<gene>
    <name evidence="1" type="ORF">GCM10009559_07420</name>
</gene>
<dbReference type="InterPro" id="IPR034660">
    <property type="entry name" value="DinB/YfiT-like"/>
</dbReference>
<evidence type="ECO:0000313" key="1">
    <source>
        <dbReference type="EMBL" id="GAA0923327.1"/>
    </source>
</evidence>
<keyword evidence="2" id="KW-1185">Reference proteome</keyword>
<dbReference type="SUPFAM" id="SSF109854">
    <property type="entry name" value="DinB/YfiT-like putative metalloenzymes"/>
    <property type="match status" value="1"/>
</dbReference>
<accession>A0ABP3ZPS5</accession>
<dbReference type="Proteomes" id="UP001499967">
    <property type="component" value="Unassembled WGS sequence"/>
</dbReference>
<dbReference type="Gene3D" id="1.20.120.450">
    <property type="entry name" value="dinb family like domain"/>
    <property type="match status" value="1"/>
</dbReference>
<evidence type="ECO:0000313" key="2">
    <source>
        <dbReference type="Proteomes" id="UP001499967"/>
    </source>
</evidence>
<organism evidence="1 2">
    <name type="scientific">Pseudonocardia zijingensis</name>
    <dbReference type="NCBI Taxonomy" id="153376"/>
    <lineage>
        <taxon>Bacteria</taxon>
        <taxon>Bacillati</taxon>
        <taxon>Actinomycetota</taxon>
        <taxon>Actinomycetes</taxon>
        <taxon>Pseudonocardiales</taxon>
        <taxon>Pseudonocardiaceae</taxon>
        <taxon>Pseudonocardia</taxon>
    </lineage>
</organism>
<name>A0ABP3ZPS5_9PSEU</name>
<proteinExistence type="predicted"/>
<dbReference type="InterPro" id="IPR007061">
    <property type="entry name" value="MST-like"/>
</dbReference>